<dbReference type="VEuPathDB" id="VectorBase:GPPI037997"/>
<keyword evidence="8 11" id="KW-0256">Endoplasmic reticulum</keyword>
<dbReference type="PANTHER" id="PTHR21049">
    <property type="entry name" value="RIBOPHORIN I"/>
    <property type="match status" value="1"/>
</dbReference>
<evidence type="ECO:0000313" key="12">
    <source>
        <dbReference type="EnsemblMetazoa" id="GPPI037997-PA"/>
    </source>
</evidence>
<dbReference type="UniPathway" id="UPA00378"/>
<keyword evidence="7" id="KW-0732">Signal</keyword>
<dbReference type="Proteomes" id="UP000092460">
    <property type="component" value="Unassembled WGS sequence"/>
</dbReference>
<reference evidence="13" key="1">
    <citation type="submission" date="2015-01" db="EMBL/GenBank/DDBJ databases">
        <authorList>
            <person name="Aksoy S."/>
            <person name="Warren W."/>
            <person name="Wilson R.K."/>
        </authorList>
    </citation>
    <scope>NUCLEOTIDE SEQUENCE [LARGE SCALE GENOMIC DNA]</scope>
    <source>
        <strain evidence="13">IAEA</strain>
    </source>
</reference>
<evidence type="ECO:0000256" key="11">
    <source>
        <dbReference type="RuleBase" id="RU361143"/>
    </source>
</evidence>
<evidence type="ECO:0000256" key="2">
    <source>
        <dbReference type="ARBA" id="ARBA00004115"/>
    </source>
</evidence>
<keyword evidence="9 11" id="KW-1133">Transmembrane helix</keyword>
<dbReference type="Pfam" id="PF04597">
    <property type="entry name" value="Ribophorin_I"/>
    <property type="match status" value="1"/>
</dbReference>
<evidence type="ECO:0000256" key="4">
    <source>
        <dbReference type="ARBA" id="ARBA00008905"/>
    </source>
</evidence>
<evidence type="ECO:0000256" key="8">
    <source>
        <dbReference type="ARBA" id="ARBA00022824"/>
    </source>
</evidence>
<comment type="similarity">
    <text evidence="4 11">Belongs to the OST1 family.</text>
</comment>
<dbReference type="AlphaFoldDB" id="A0A1B0BR64"/>
<evidence type="ECO:0000256" key="6">
    <source>
        <dbReference type="ARBA" id="ARBA00022692"/>
    </source>
</evidence>
<protein>
    <recommendedName>
        <fullName evidence="5 11">Dolichyl-diphosphooligosaccharide--protein glycosyltransferase subunit 1</fullName>
    </recommendedName>
</protein>
<evidence type="ECO:0000256" key="3">
    <source>
        <dbReference type="ARBA" id="ARBA00004922"/>
    </source>
</evidence>
<comment type="subcellular location">
    <subcellularLocation>
        <location evidence="2 11">Endoplasmic reticulum membrane</location>
        <topology evidence="2 11">Single-pass type I membrane protein</topology>
    </subcellularLocation>
</comment>
<dbReference type="GO" id="GO:0008250">
    <property type="term" value="C:oligosaccharyltransferase complex"/>
    <property type="evidence" value="ECO:0007669"/>
    <property type="project" value="UniProtKB-UniRule"/>
</dbReference>
<evidence type="ECO:0000256" key="9">
    <source>
        <dbReference type="ARBA" id="ARBA00022989"/>
    </source>
</evidence>
<evidence type="ECO:0000256" key="7">
    <source>
        <dbReference type="ARBA" id="ARBA00022729"/>
    </source>
</evidence>
<dbReference type="EnsemblMetazoa" id="GPPI037997-RA">
    <property type="protein sequence ID" value="GPPI037997-PA"/>
    <property type="gene ID" value="GPPI037997"/>
</dbReference>
<accession>A0A1B0BR64</accession>
<dbReference type="InterPro" id="IPR007676">
    <property type="entry name" value="Ribophorin_I"/>
</dbReference>
<comment type="subunit">
    <text evidence="11">Component of the oligosaccharyltransferase (OST) complex.</text>
</comment>
<dbReference type="EMBL" id="JXJN01018935">
    <property type="status" value="NOT_ANNOTATED_CDS"/>
    <property type="molecule type" value="Genomic_DNA"/>
</dbReference>
<evidence type="ECO:0000256" key="10">
    <source>
        <dbReference type="ARBA" id="ARBA00023136"/>
    </source>
</evidence>
<proteinExistence type="inferred from homology"/>
<dbReference type="PANTHER" id="PTHR21049:SF0">
    <property type="entry name" value="DOLICHYL-DIPHOSPHOOLIGOSACCHARIDE--PROTEIN GLYCOSYLTRANSFERASE SUBUNIT 1"/>
    <property type="match status" value="1"/>
</dbReference>
<comment type="pathway">
    <text evidence="3 11">Protein modification; protein glycosylation.</text>
</comment>
<comment type="function">
    <text evidence="1 11">Subunit of the oligosaccharyl transferase (OST) complex that catalyzes the initial transfer of a defined glycan (Glc(3)Man(9)GlcNAc(2) in eukaryotes) from the lipid carrier dolichol-pyrophosphate to an asparagine residue within an Asn-X-Ser/Thr consensus motif in nascent polypeptide chains, the first step in protein N-glycosylation. N-glycosylation occurs cotranslationally and the complex associates with the Sec61 complex at the channel-forming translocon complex that mediates protein translocation across the endoplasmic reticulum (ER). All subunits are required for a maximal enzyme activity.</text>
</comment>
<evidence type="ECO:0000256" key="5">
    <source>
        <dbReference type="ARBA" id="ARBA00017611"/>
    </source>
</evidence>
<organism evidence="12 13">
    <name type="scientific">Glossina palpalis gambiensis</name>
    <dbReference type="NCBI Taxonomy" id="67801"/>
    <lineage>
        <taxon>Eukaryota</taxon>
        <taxon>Metazoa</taxon>
        <taxon>Ecdysozoa</taxon>
        <taxon>Arthropoda</taxon>
        <taxon>Hexapoda</taxon>
        <taxon>Insecta</taxon>
        <taxon>Pterygota</taxon>
        <taxon>Neoptera</taxon>
        <taxon>Endopterygota</taxon>
        <taxon>Diptera</taxon>
        <taxon>Brachycera</taxon>
        <taxon>Muscomorpha</taxon>
        <taxon>Hippoboscoidea</taxon>
        <taxon>Glossinidae</taxon>
        <taxon>Glossina</taxon>
    </lineage>
</organism>
<keyword evidence="13" id="KW-1185">Reference proteome</keyword>
<feature type="transmembrane region" description="Helical" evidence="11">
    <location>
        <begin position="327"/>
        <end position="348"/>
    </location>
</feature>
<dbReference type="GO" id="GO:0018279">
    <property type="term" value="P:protein N-linked glycosylation via asparagine"/>
    <property type="evidence" value="ECO:0007669"/>
    <property type="project" value="TreeGrafter"/>
</dbReference>
<evidence type="ECO:0000313" key="13">
    <source>
        <dbReference type="Proteomes" id="UP000092460"/>
    </source>
</evidence>
<dbReference type="STRING" id="67801.A0A1B0BR64"/>
<sequence>MRKMSAGSTNFIITFPETAPSHVFYIEVIYTSEIKPYPEEIKQAYKQFVRHTGPMYFYSVYKTRFQKIQVKLATSNIISYTQIKPCAVSSNKIKHGPFDDISDYSKELMSVHYENQTPFMSMNRLERIIQVSHWGNIAVEETKLKVSLSRYEFQKDGRSGQASIKSYKTILPASAFGVYYRDTNDNISTTNMNVMKESVELEVRPRFPVFGGWKTQYILGYNLPAFEYLLNSDDKYVLKMRVIVDIFDDMVVDEAVVKIILPEGYASVQLTPPYPVRREADTLSYTYLDNFGRPNIVFSKNNMVENHMSDFELKYKFPKILLFQKPILIITFIFIIFLFAVLYTVLHITKTKLVAPKKCCVINAHTSKNVLIQYIHE</sequence>
<evidence type="ECO:0000256" key="1">
    <source>
        <dbReference type="ARBA" id="ARBA00002791"/>
    </source>
</evidence>
<name>A0A1B0BR64_9MUSC</name>
<reference evidence="12" key="2">
    <citation type="submission" date="2020-05" db="UniProtKB">
        <authorList>
            <consortium name="EnsemblMetazoa"/>
        </authorList>
    </citation>
    <scope>IDENTIFICATION</scope>
    <source>
        <strain evidence="12">IAEA</strain>
    </source>
</reference>
<keyword evidence="6 11" id="KW-0812">Transmembrane</keyword>
<keyword evidence="10 11" id="KW-0472">Membrane</keyword>